<dbReference type="GO" id="GO:0005524">
    <property type="term" value="F:ATP binding"/>
    <property type="evidence" value="ECO:0007669"/>
    <property type="project" value="UniProtKB-KW"/>
</dbReference>
<evidence type="ECO:0000256" key="1">
    <source>
        <dbReference type="ARBA" id="ARBA00004123"/>
    </source>
</evidence>
<feature type="domain" description="MJ1316 RNA cyclic group end recognition" evidence="12">
    <location>
        <begin position="1156"/>
        <end position="1218"/>
    </location>
</feature>
<dbReference type="Gene3D" id="3.30.460.10">
    <property type="entry name" value="Beta Polymerase, domain 2"/>
    <property type="match status" value="1"/>
</dbReference>
<evidence type="ECO:0000259" key="12">
    <source>
        <dbReference type="Pfam" id="PF04457"/>
    </source>
</evidence>
<reference evidence="14" key="2">
    <citation type="submission" date="2023-05" db="EMBL/GenBank/DDBJ databases">
        <authorList>
            <consortium name="Lawrence Berkeley National Laboratory"/>
            <person name="Steindorff A."/>
            <person name="Hensen N."/>
            <person name="Bonometti L."/>
            <person name="Westerberg I."/>
            <person name="Brannstrom I.O."/>
            <person name="Guillou S."/>
            <person name="Cros-Aarteil S."/>
            <person name="Calhoun S."/>
            <person name="Haridas S."/>
            <person name="Kuo A."/>
            <person name="Mondo S."/>
            <person name="Pangilinan J."/>
            <person name="Riley R."/>
            <person name="Labutti K."/>
            <person name="Andreopoulos B."/>
            <person name="Lipzen A."/>
            <person name="Chen C."/>
            <person name="Yanf M."/>
            <person name="Daum C."/>
            <person name="Ng V."/>
            <person name="Clum A."/>
            <person name="Ohm R."/>
            <person name="Martin F."/>
            <person name="Silar P."/>
            <person name="Natvig D."/>
            <person name="Lalanne C."/>
            <person name="Gautier V."/>
            <person name="Ament-Velasquez S.L."/>
            <person name="Kruys A."/>
            <person name="Hutchinson M.I."/>
            <person name="Powell A.J."/>
            <person name="Barry K."/>
            <person name="Miller A.N."/>
            <person name="Grigoriev I.V."/>
            <person name="Debuchy R."/>
            <person name="Gladieux P."/>
            <person name="Thoren M.H."/>
            <person name="Johannesson H."/>
        </authorList>
    </citation>
    <scope>NUCLEOTIDE SEQUENCE</scope>
    <source>
        <strain evidence="14">PSN293</strain>
    </source>
</reference>
<accession>A0AAN6YEE8</accession>
<keyword evidence="4" id="KW-0507">mRNA processing</keyword>
<dbReference type="PANTHER" id="PTHR10682:SF23">
    <property type="entry name" value="POLYNUCLEOTIDE ADENYLYLTRANSFERASE"/>
    <property type="match status" value="1"/>
</dbReference>
<dbReference type="InterPro" id="IPR036691">
    <property type="entry name" value="Endo/exonu/phosph_ase_sf"/>
</dbReference>
<dbReference type="Gene3D" id="3.90.1140.10">
    <property type="entry name" value="Cyclic phosphodiesterase"/>
    <property type="match status" value="1"/>
</dbReference>
<evidence type="ECO:0000256" key="9">
    <source>
        <dbReference type="SAM" id="MobiDB-lite"/>
    </source>
</evidence>
<dbReference type="EC" id="2.7.7.19" evidence="3"/>
<keyword evidence="7" id="KW-0067">ATP-binding</keyword>
<dbReference type="GO" id="GO:0005634">
    <property type="term" value="C:nucleus"/>
    <property type="evidence" value="ECO:0007669"/>
    <property type="project" value="UniProtKB-SubCell"/>
</dbReference>
<comment type="subcellular location">
    <subcellularLocation>
        <location evidence="1">Nucleus</location>
    </subcellularLocation>
</comment>
<dbReference type="Pfam" id="PF04457">
    <property type="entry name" value="MJ1316"/>
    <property type="match status" value="1"/>
</dbReference>
<dbReference type="Gene3D" id="1.10.1410.10">
    <property type="match status" value="1"/>
</dbReference>
<feature type="compositionally biased region" description="Basic residues" evidence="9">
    <location>
        <begin position="1127"/>
        <end position="1137"/>
    </location>
</feature>
<protein>
    <recommendedName>
        <fullName evidence="3">polynucleotide adenylyltransferase</fullName>
        <ecNumber evidence="3">2.7.7.19</ecNumber>
    </recommendedName>
</protein>
<dbReference type="InterPro" id="IPR011068">
    <property type="entry name" value="NuclTrfase_I-like_C"/>
</dbReference>
<feature type="domain" description="Endonuclease/exonuclease/phosphatase" evidence="11">
    <location>
        <begin position="272"/>
        <end position="568"/>
    </location>
</feature>
<feature type="region of interest" description="Disordered" evidence="9">
    <location>
        <begin position="206"/>
        <end position="235"/>
    </location>
</feature>
<dbReference type="SUPFAM" id="SSF81301">
    <property type="entry name" value="Nucleotidyltransferase"/>
    <property type="match status" value="1"/>
</dbReference>
<evidence type="ECO:0000256" key="4">
    <source>
        <dbReference type="ARBA" id="ARBA00022664"/>
    </source>
</evidence>
<evidence type="ECO:0000256" key="2">
    <source>
        <dbReference type="ARBA" id="ARBA00010912"/>
    </source>
</evidence>
<sequence>MANPSEQSGDKLSLVYDTALCIIPPSQSWPSIDRLRSLYDKAYEKWPPHVNLVYPFVRPEMLPTAADRIQAALSQQEWDVPVQLDSADAFLRKNDNTIFRHDGDVSRASTLGKLRNEMLRSIGHAAGANFRMHMTIAQSEDANSAAHGSLVAKVGLLPTIGWKVDELHILVRERLQQVDGRPTSQMKLWGTVSLSDGSLSRLAEPKPFYGVSKPPNTSVDEETETETGERDQLRTNKGYYYNEEFDSWEPYTTSQIDEPQEQQMPETLTVSSYNVLADFDWPPSEARHPLLIKNILSKDATADVLVLQEVTDVFLSALLRNDLVRERYPYASHGPPSQPDVEPLPSMLNVIILSQFPFDWEFVSFHRKHKGSVVAKFRDIKRLGSDGLPTIVAGVHLSHGLTDGAVAAKKTEIQMLLRYLSQTYPQNPLILAGDTNITTSSCSISAALQKKSISAATVNLLASFDTVFAEAGLSDAWTVSRSEMGDVSYTDYEQDESQNLFEGEQGATYDPLRNEVAAEMVGSGFNNRPQRIDRVLVRGGKLLEIARFNKFGFLRGEENASHSFGSDHWGVRCVLKLHPDDMVDSSQHLKALVVPVHLQKAPTPSLSHPDSAKGCLADLGGVLPDDAESSKRKTALEMLKRVLLDSAAEHATVVVVPVGSYALGVWTSSSDMDILCIGPFSSTTFFALATQRLKKAASSQEKDIRILRRVKANTGLMLELQVNGIKTDLQYCPAGAIAQGFPQVLTLPASDPVWSLAPQTLSKLKALRDVDYLRRSIPDLPSFRLAHRFVKTWAKFRGIYTARFGFLGGIHISILLARVHKLLVRDNINPGMISVPDLLTTFFTHYANFDWDKNLVFDPFFHKRNLNYTRTPREPLAILGYFPPSLNTAHAASVPSTRTIAAEFQRASAALLSSSDNMSWSSFLASSGEGGGGATDFLATYKSYIKLDVQYWGLSPTRGAQFIGWLESRLVMLLVDMNRRAPSIYARIWPGRFITTADTTGDQEETTTRDEYQAIYLIGLDKNNDRTTSKEEMQLLLGQIQTSLSRFTDQIRKDEKYFDERACWLAASVINQSELAALDVQVDDDDFGLAGEYTPGEEEDDDDESDDESQEKDLDSESSHDDDSRSSSKKAGTKGGKKQATAQVNTGQQPGKKPKFRTALDVMNRIRWDPGIDSSDYIIGYEDRFLGARERPLDNWKSELTDEEFIPLHRILYFKRRRTAPPRPRQGRVGEGGGDADRAEAGDDDDDDDGGGKDLIIPKKERAKDKDWEIVWERRTRTDLIFGSGAVPPS</sequence>
<dbReference type="Gene3D" id="3.60.10.10">
    <property type="entry name" value="Endonuclease/exonuclease/phosphatase"/>
    <property type="match status" value="1"/>
</dbReference>
<dbReference type="SUPFAM" id="SSF55003">
    <property type="entry name" value="PAP/Archaeal CCA-adding enzyme, C-terminal domain"/>
    <property type="match status" value="1"/>
</dbReference>
<keyword evidence="15" id="KW-1185">Reference proteome</keyword>
<feature type="region of interest" description="Disordered" evidence="9">
    <location>
        <begin position="1216"/>
        <end position="1260"/>
    </location>
</feature>
<dbReference type="InterPro" id="IPR009097">
    <property type="entry name" value="Cyclic_Pdiesterase"/>
</dbReference>
<feature type="compositionally biased region" description="Basic and acidic residues" evidence="9">
    <location>
        <begin position="1250"/>
        <end position="1260"/>
    </location>
</feature>
<dbReference type="InterPro" id="IPR007012">
    <property type="entry name" value="PolA_pol_cen_dom"/>
</dbReference>
<dbReference type="SUPFAM" id="SSF56219">
    <property type="entry name" value="DNase I-like"/>
    <property type="match status" value="1"/>
</dbReference>
<evidence type="ECO:0000259" key="11">
    <source>
        <dbReference type="Pfam" id="PF03372"/>
    </source>
</evidence>
<dbReference type="GO" id="GO:0031123">
    <property type="term" value="P:RNA 3'-end processing"/>
    <property type="evidence" value="ECO:0007669"/>
    <property type="project" value="InterPro"/>
</dbReference>
<evidence type="ECO:0000259" key="13">
    <source>
        <dbReference type="Pfam" id="PF04928"/>
    </source>
</evidence>
<dbReference type="Pfam" id="PF04928">
    <property type="entry name" value="PAP_central"/>
    <property type="match status" value="1"/>
</dbReference>
<dbReference type="Pfam" id="PF03372">
    <property type="entry name" value="Exo_endo_phos"/>
    <property type="match status" value="1"/>
</dbReference>
<feature type="compositionally biased region" description="Basic and acidic residues" evidence="9">
    <location>
        <begin position="1111"/>
        <end position="1126"/>
    </location>
</feature>
<proteinExistence type="inferred from homology"/>
<dbReference type="InterPro" id="IPR043519">
    <property type="entry name" value="NT_sf"/>
</dbReference>
<dbReference type="Pfam" id="PF13563">
    <property type="entry name" value="2_5_RNA_ligase2"/>
    <property type="match status" value="1"/>
</dbReference>
<comment type="caution">
    <text evidence="14">The sequence shown here is derived from an EMBL/GenBank/DDBJ whole genome shotgun (WGS) entry which is preliminary data.</text>
</comment>
<evidence type="ECO:0000313" key="15">
    <source>
        <dbReference type="Proteomes" id="UP001301769"/>
    </source>
</evidence>
<dbReference type="InterPro" id="IPR040459">
    <property type="entry name" value="MJ1316"/>
</dbReference>
<evidence type="ECO:0000313" key="14">
    <source>
        <dbReference type="EMBL" id="KAK4217804.1"/>
    </source>
</evidence>
<keyword evidence="5" id="KW-0808">Transferase</keyword>
<evidence type="ECO:0000256" key="6">
    <source>
        <dbReference type="ARBA" id="ARBA00022741"/>
    </source>
</evidence>
<evidence type="ECO:0000256" key="3">
    <source>
        <dbReference type="ARBA" id="ARBA00012388"/>
    </source>
</evidence>
<name>A0AAN6YEE8_9PEZI</name>
<dbReference type="Proteomes" id="UP001301769">
    <property type="component" value="Unassembled WGS sequence"/>
</dbReference>
<reference evidence="14" key="1">
    <citation type="journal article" date="2023" name="Mol. Phylogenet. Evol.">
        <title>Genome-scale phylogeny and comparative genomics of the fungal order Sordariales.</title>
        <authorList>
            <person name="Hensen N."/>
            <person name="Bonometti L."/>
            <person name="Westerberg I."/>
            <person name="Brannstrom I.O."/>
            <person name="Guillou S."/>
            <person name="Cros-Aarteil S."/>
            <person name="Calhoun S."/>
            <person name="Haridas S."/>
            <person name="Kuo A."/>
            <person name="Mondo S."/>
            <person name="Pangilinan J."/>
            <person name="Riley R."/>
            <person name="LaButti K."/>
            <person name="Andreopoulos B."/>
            <person name="Lipzen A."/>
            <person name="Chen C."/>
            <person name="Yan M."/>
            <person name="Daum C."/>
            <person name="Ng V."/>
            <person name="Clum A."/>
            <person name="Steindorff A."/>
            <person name="Ohm R.A."/>
            <person name="Martin F."/>
            <person name="Silar P."/>
            <person name="Natvig D.O."/>
            <person name="Lalanne C."/>
            <person name="Gautier V."/>
            <person name="Ament-Velasquez S.L."/>
            <person name="Kruys A."/>
            <person name="Hutchinson M.I."/>
            <person name="Powell A.J."/>
            <person name="Barry K."/>
            <person name="Miller A.N."/>
            <person name="Grigoriev I.V."/>
            <person name="Debuchy R."/>
            <person name="Gladieux P."/>
            <person name="Hiltunen Thoren M."/>
            <person name="Johannesson H."/>
        </authorList>
    </citation>
    <scope>NUCLEOTIDE SEQUENCE</scope>
    <source>
        <strain evidence="14">PSN293</strain>
    </source>
</reference>
<dbReference type="SUPFAM" id="SSF81631">
    <property type="entry name" value="PAP/OAS1 substrate-binding domain"/>
    <property type="match status" value="1"/>
</dbReference>
<dbReference type="InterPro" id="IPR005135">
    <property type="entry name" value="Endo/exonuclease/phosphatase"/>
</dbReference>
<dbReference type="EMBL" id="MU858057">
    <property type="protein sequence ID" value="KAK4217804.1"/>
    <property type="molecule type" value="Genomic_DNA"/>
</dbReference>
<evidence type="ECO:0000256" key="7">
    <source>
        <dbReference type="ARBA" id="ARBA00022840"/>
    </source>
</evidence>
<dbReference type="GO" id="GO:0006397">
    <property type="term" value="P:mRNA processing"/>
    <property type="evidence" value="ECO:0007669"/>
    <property type="project" value="UniProtKB-KW"/>
</dbReference>
<feature type="domain" description="Polymerase nucleotidyl transferase" evidence="10">
    <location>
        <begin position="652"/>
        <end position="689"/>
    </location>
</feature>
<feature type="domain" description="Poly(A) polymerase central" evidence="13">
    <location>
        <begin position="782"/>
        <end position="913"/>
    </location>
</feature>
<evidence type="ECO:0000256" key="5">
    <source>
        <dbReference type="ARBA" id="ARBA00022679"/>
    </source>
</evidence>
<organism evidence="14 15">
    <name type="scientific">Rhypophila decipiens</name>
    <dbReference type="NCBI Taxonomy" id="261697"/>
    <lineage>
        <taxon>Eukaryota</taxon>
        <taxon>Fungi</taxon>
        <taxon>Dikarya</taxon>
        <taxon>Ascomycota</taxon>
        <taxon>Pezizomycotina</taxon>
        <taxon>Sordariomycetes</taxon>
        <taxon>Sordariomycetidae</taxon>
        <taxon>Sordariales</taxon>
        <taxon>Naviculisporaceae</taxon>
        <taxon>Rhypophila</taxon>
    </lineage>
</organism>
<dbReference type="PANTHER" id="PTHR10682">
    <property type="entry name" value="POLY A POLYMERASE"/>
    <property type="match status" value="1"/>
</dbReference>
<comment type="similarity">
    <text evidence="2">Belongs to the poly(A) polymerase family.</text>
</comment>
<evidence type="ECO:0000259" key="10">
    <source>
        <dbReference type="Pfam" id="PF01909"/>
    </source>
</evidence>
<keyword evidence="8" id="KW-0539">Nucleus</keyword>
<gene>
    <name evidence="14" type="ORF">QBC37DRAFT_413975</name>
</gene>
<keyword evidence="6" id="KW-0547">Nucleotide-binding</keyword>
<dbReference type="Gene3D" id="3.30.70.590">
    <property type="entry name" value="Poly(A) polymerase predicted RNA binding domain"/>
    <property type="match status" value="1"/>
</dbReference>
<dbReference type="SUPFAM" id="SSF55144">
    <property type="entry name" value="LigT-like"/>
    <property type="match status" value="1"/>
</dbReference>
<dbReference type="Pfam" id="PF01909">
    <property type="entry name" value="NTP_transf_2"/>
    <property type="match status" value="1"/>
</dbReference>
<dbReference type="InterPro" id="IPR002934">
    <property type="entry name" value="Polymerase_NTP_transf_dom"/>
</dbReference>
<evidence type="ECO:0000256" key="8">
    <source>
        <dbReference type="ARBA" id="ARBA00023242"/>
    </source>
</evidence>
<dbReference type="GO" id="GO:1990817">
    <property type="term" value="F:poly(A) RNA polymerase activity"/>
    <property type="evidence" value="ECO:0007669"/>
    <property type="project" value="UniProtKB-EC"/>
</dbReference>
<feature type="region of interest" description="Disordered" evidence="9">
    <location>
        <begin position="1086"/>
        <end position="1157"/>
    </location>
</feature>
<dbReference type="GO" id="GO:0003723">
    <property type="term" value="F:RNA binding"/>
    <property type="evidence" value="ECO:0007669"/>
    <property type="project" value="InterPro"/>
</dbReference>
<feature type="compositionally biased region" description="Acidic residues" evidence="9">
    <location>
        <begin position="1095"/>
        <end position="1110"/>
    </location>
</feature>